<sequence>MSFSDSLSSLSDDEDNCHEDTSQNEFRVVITMVPYIHFFEMQPWREAFEIDDIDKVVTFHENSSQTDSWEVVMRDATIQLEPIDVQEVTLQLKATPTEFHNRGFSDQRIKAISMDKLTSIH</sequence>
<feature type="region of interest" description="Disordered" evidence="1">
    <location>
        <begin position="1"/>
        <end position="23"/>
    </location>
</feature>
<evidence type="ECO:0000313" key="3">
    <source>
        <dbReference type="Proteomes" id="UP000031036"/>
    </source>
</evidence>
<reference evidence="2 3" key="1">
    <citation type="submission" date="2014-11" db="EMBL/GenBank/DDBJ databases">
        <title>Genetic blueprint of the zoonotic pathogen Toxocara canis.</title>
        <authorList>
            <person name="Zhu X.-Q."/>
            <person name="Korhonen P.K."/>
            <person name="Cai H."/>
            <person name="Young N.D."/>
            <person name="Nejsum P."/>
            <person name="von Samson-Himmelstjerna G."/>
            <person name="Boag P.R."/>
            <person name="Tan P."/>
            <person name="Li Q."/>
            <person name="Min J."/>
            <person name="Yang Y."/>
            <person name="Wang X."/>
            <person name="Fang X."/>
            <person name="Hall R.S."/>
            <person name="Hofmann A."/>
            <person name="Sternberg P.W."/>
            <person name="Jex A.R."/>
            <person name="Gasser R.B."/>
        </authorList>
    </citation>
    <scope>NUCLEOTIDE SEQUENCE [LARGE SCALE GENOMIC DNA]</scope>
    <source>
        <strain evidence="2">PN_DK_2014</strain>
    </source>
</reference>
<dbReference type="EMBL" id="JPKZ01001678">
    <property type="protein sequence ID" value="KHN80815.1"/>
    <property type="molecule type" value="Genomic_DNA"/>
</dbReference>
<feature type="compositionally biased region" description="Low complexity" evidence="1">
    <location>
        <begin position="1"/>
        <end position="10"/>
    </location>
</feature>
<organism evidence="2 3">
    <name type="scientific">Toxocara canis</name>
    <name type="common">Canine roundworm</name>
    <dbReference type="NCBI Taxonomy" id="6265"/>
    <lineage>
        <taxon>Eukaryota</taxon>
        <taxon>Metazoa</taxon>
        <taxon>Ecdysozoa</taxon>
        <taxon>Nematoda</taxon>
        <taxon>Chromadorea</taxon>
        <taxon>Rhabditida</taxon>
        <taxon>Spirurina</taxon>
        <taxon>Ascaridomorpha</taxon>
        <taxon>Ascaridoidea</taxon>
        <taxon>Toxocaridae</taxon>
        <taxon>Toxocara</taxon>
    </lineage>
</organism>
<proteinExistence type="predicted"/>
<comment type="caution">
    <text evidence="2">The sequence shown here is derived from an EMBL/GenBank/DDBJ whole genome shotgun (WGS) entry which is preliminary data.</text>
</comment>
<dbReference type="Proteomes" id="UP000031036">
    <property type="component" value="Unassembled WGS sequence"/>
</dbReference>
<name>A0A0B2VIE1_TOXCA</name>
<evidence type="ECO:0000256" key="1">
    <source>
        <dbReference type="SAM" id="MobiDB-lite"/>
    </source>
</evidence>
<keyword evidence="3" id="KW-1185">Reference proteome</keyword>
<dbReference type="AlphaFoldDB" id="A0A0B2VIE1"/>
<protein>
    <submittedName>
        <fullName evidence="2">Uncharacterized protein</fullName>
    </submittedName>
</protein>
<accession>A0A0B2VIE1</accession>
<evidence type="ECO:0000313" key="2">
    <source>
        <dbReference type="EMBL" id="KHN80815.1"/>
    </source>
</evidence>
<gene>
    <name evidence="2" type="ORF">Tcan_09837</name>
</gene>